<evidence type="ECO:0000256" key="13">
    <source>
        <dbReference type="SAM" id="Phobius"/>
    </source>
</evidence>
<feature type="region of interest" description="Disordered" evidence="12">
    <location>
        <begin position="170"/>
        <end position="202"/>
    </location>
</feature>
<gene>
    <name evidence="17" type="primary">bglF_4</name>
    <name evidence="17" type="ORF">NCTC11923_02318</name>
</gene>
<dbReference type="EMBL" id="LR134363">
    <property type="protein sequence ID" value="VEG75646.1"/>
    <property type="molecule type" value="Genomic_DNA"/>
</dbReference>
<feature type="domain" description="PTS EIIA type-1" evidence="14">
    <location>
        <begin position="38"/>
        <end position="142"/>
    </location>
</feature>
<feature type="region of interest" description="Disordered" evidence="12">
    <location>
        <begin position="1"/>
        <end position="23"/>
    </location>
</feature>
<dbReference type="FunFam" id="2.70.70.10:FF:000001">
    <property type="entry name" value="PTS system glucose-specific IIA component"/>
    <property type="match status" value="1"/>
</dbReference>
<dbReference type="RefSeq" id="WP_051281430.1">
    <property type="nucleotide sequence ID" value="NZ_CBCRWE010000065.1"/>
</dbReference>
<dbReference type="InterPro" id="IPR011055">
    <property type="entry name" value="Dup_hybrid_motif"/>
</dbReference>
<feature type="transmembrane region" description="Helical" evidence="13">
    <location>
        <begin position="551"/>
        <end position="571"/>
    </location>
</feature>
<feature type="domain" description="PTS EIIB type-1" evidence="15">
    <location>
        <begin position="206"/>
        <end position="288"/>
    </location>
</feature>
<feature type="transmembrane region" description="Helical" evidence="13">
    <location>
        <begin position="355"/>
        <end position="378"/>
    </location>
</feature>
<sequence length="700" mass="72054">MSTPDSPSDSPDSPGPGRLVPLVSPVTGSVIPLDEVPDPVFSSKAVGDGLGVEPEDGRIVAPVDASVTMVAATGHAIGLRADSGLEVLLHLGVDTVELEGAPFDLSVSAGDTVTAGQPLGTMDLTAVREAGKATTAIVVLTNTPTHLESLSVQPGPAQAGAPIATATLKAEDDDQDDDQGPAAGPAAAPAQTDQGGERGDGLTGFDATAADIIAGIGGADNVRSVIHCITRVRFYLKDESIADDAAVTDLDGVIDVVKSGGQYQVVIGPEVVDVYEAVVAQLPGIGAAGAEEAVEVVERPSTPWGWVKLGFSSLIGVITGSMIPVVGMLAASGILKGVLALLTQFQVVTAESDTYRFIDAMSSSMFYFLPIIVGFTAARRLGSDPIVVAIIGGVLAYPSVVQMADPEAEGYHVVAQVGRTVFNAEFFGIPVALPEGNAYAYSIFPIIVAAWLASLIEPPLKRMIPAVVRSIFMPLIEIFVVSALILLVFGPIVMFVSGGIAALINAVLSFNYPLAGLLIGGFYQCLVIFGLHWAVIPLISSELASAGSSPLNAIVSATMIAQGGGALAVWLKIKKAKIRGMAGTATISAFCGVTEPAMYGLNLKYGRIFITASLGGAVGGLLTGLLGVNMYGFTGAFVGFPSFVNPQGIDAGFTGFWIASIAALVVSFAATYFFGFKEADFDAGRDVKKVRLGNREPVAK</sequence>
<evidence type="ECO:0000256" key="11">
    <source>
        <dbReference type="PROSITE-ProRule" id="PRU00421"/>
    </source>
</evidence>
<dbReference type="GO" id="GO:0009401">
    <property type="term" value="P:phosphoenolpyruvate-dependent sugar phosphotransferase system"/>
    <property type="evidence" value="ECO:0007669"/>
    <property type="project" value="UniProtKB-KW"/>
</dbReference>
<name>A0A448KFD0_9ACTO</name>
<evidence type="ECO:0000259" key="14">
    <source>
        <dbReference type="PROSITE" id="PS51093"/>
    </source>
</evidence>
<feature type="transmembrane region" description="Helical" evidence="13">
    <location>
        <begin position="653"/>
        <end position="675"/>
    </location>
</feature>
<dbReference type="PROSITE" id="PS01035">
    <property type="entry name" value="PTS_EIIB_TYPE_1_CYS"/>
    <property type="match status" value="1"/>
</dbReference>
<dbReference type="PANTHER" id="PTHR30175">
    <property type="entry name" value="PHOSPHOTRANSFERASE SYSTEM TRANSPORT PROTEIN"/>
    <property type="match status" value="1"/>
</dbReference>
<evidence type="ECO:0000256" key="2">
    <source>
        <dbReference type="ARBA" id="ARBA00022448"/>
    </source>
</evidence>
<feature type="transmembrane region" description="Helical" evidence="13">
    <location>
        <begin position="438"/>
        <end position="455"/>
    </location>
</feature>
<evidence type="ECO:0000256" key="8">
    <source>
        <dbReference type="ARBA" id="ARBA00022777"/>
    </source>
</evidence>
<keyword evidence="6" id="KW-0598">Phosphotransferase system</keyword>
<dbReference type="PROSITE" id="PS00371">
    <property type="entry name" value="PTS_EIIA_TYPE_1_HIS"/>
    <property type="match status" value="1"/>
</dbReference>
<keyword evidence="8" id="KW-0418">Kinase</keyword>
<evidence type="ECO:0000256" key="10">
    <source>
        <dbReference type="ARBA" id="ARBA00023136"/>
    </source>
</evidence>
<evidence type="ECO:0000256" key="1">
    <source>
        <dbReference type="ARBA" id="ARBA00004651"/>
    </source>
</evidence>
<dbReference type="InterPro" id="IPR050558">
    <property type="entry name" value="PTS_Sugar-Specific_Components"/>
</dbReference>
<dbReference type="InterPro" id="IPR013013">
    <property type="entry name" value="PTS_EIIC_1"/>
</dbReference>
<dbReference type="SUPFAM" id="SSF55604">
    <property type="entry name" value="Glucose permease domain IIB"/>
    <property type="match status" value="1"/>
</dbReference>
<evidence type="ECO:0000313" key="18">
    <source>
        <dbReference type="Proteomes" id="UP000276899"/>
    </source>
</evidence>
<dbReference type="Pfam" id="PF00367">
    <property type="entry name" value="PTS_EIIB"/>
    <property type="match status" value="1"/>
</dbReference>
<feature type="domain" description="PTS EIIC type-1" evidence="16">
    <location>
        <begin position="316"/>
        <end position="690"/>
    </location>
</feature>
<dbReference type="Proteomes" id="UP000276899">
    <property type="component" value="Chromosome"/>
</dbReference>
<proteinExistence type="predicted"/>
<protein>
    <submittedName>
        <fullName evidence="17">EIIBCA-Bgl</fullName>
    </submittedName>
</protein>
<evidence type="ECO:0000256" key="7">
    <source>
        <dbReference type="ARBA" id="ARBA00022692"/>
    </source>
</evidence>
<dbReference type="PROSITE" id="PS51103">
    <property type="entry name" value="PTS_EIIC_TYPE_1"/>
    <property type="match status" value="1"/>
</dbReference>
<evidence type="ECO:0000259" key="15">
    <source>
        <dbReference type="PROSITE" id="PS51098"/>
    </source>
</evidence>
<dbReference type="KEGG" id="asla:NCTC11923_02318"/>
<evidence type="ECO:0000256" key="5">
    <source>
        <dbReference type="ARBA" id="ARBA00022679"/>
    </source>
</evidence>
<dbReference type="GO" id="GO:0090589">
    <property type="term" value="F:protein-phosphocysteine-trehalose phosphotransferase system transporter activity"/>
    <property type="evidence" value="ECO:0007669"/>
    <property type="project" value="TreeGrafter"/>
</dbReference>
<comment type="subcellular location">
    <subcellularLocation>
        <location evidence="1">Cell membrane</location>
        <topology evidence="1">Multi-pass membrane protein</topology>
    </subcellularLocation>
</comment>
<dbReference type="InterPro" id="IPR003352">
    <property type="entry name" value="PTS_EIIC"/>
</dbReference>
<dbReference type="InterPro" id="IPR001996">
    <property type="entry name" value="PTS_IIB_1"/>
</dbReference>
<dbReference type="GO" id="GO:0016301">
    <property type="term" value="F:kinase activity"/>
    <property type="evidence" value="ECO:0007669"/>
    <property type="project" value="UniProtKB-KW"/>
</dbReference>
<dbReference type="Pfam" id="PF02378">
    <property type="entry name" value="PTS_EIIC"/>
    <property type="match status" value="1"/>
</dbReference>
<dbReference type="Gene3D" id="2.70.70.10">
    <property type="entry name" value="Glucose Permease (Domain IIA)"/>
    <property type="match status" value="1"/>
</dbReference>
<feature type="compositionally biased region" description="Low complexity" evidence="12">
    <location>
        <begin position="180"/>
        <end position="194"/>
    </location>
</feature>
<keyword evidence="10 13" id="KW-0472">Membrane</keyword>
<dbReference type="SUPFAM" id="SSF51261">
    <property type="entry name" value="Duplicated hybrid motif"/>
    <property type="match status" value="1"/>
</dbReference>
<evidence type="ECO:0000256" key="3">
    <source>
        <dbReference type="ARBA" id="ARBA00022475"/>
    </source>
</evidence>
<feature type="transmembrane region" description="Helical" evidence="13">
    <location>
        <begin position="608"/>
        <end position="633"/>
    </location>
</feature>
<dbReference type="GO" id="GO:0008982">
    <property type="term" value="F:protein-N(PI)-phosphohistidine-sugar phosphotransferase activity"/>
    <property type="evidence" value="ECO:0007669"/>
    <property type="project" value="InterPro"/>
</dbReference>
<keyword evidence="2" id="KW-0813">Transport</keyword>
<dbReference type="GO" id="GO:0005886">
    <property type="term" value="C:plasma membrane"/>
    <property type="evidence" value="ECO:0007669"/>
    <property type="project" value="UniProtKB-SubCell"/>
</dbReference>
<dbReference type="STRING" id="1278298.GCA_000428685_01308"/>
<dbReference type="InterPro" id="IPR018113">
    <property type="entry name" value="PTrfase_EIIB_Cys"/>
</dbReference>
<evidence type="ECO:0000256" key="12">
    <source>
        <dbReference type="SAM" id="MobiDB-lite"/>
    </source>
</evidence>
<feature type="transmembrane region" description="Helical" evidence="13">
    <location>
        <begin position="309"/>
        <end position="335"/>
    </location>
</feature>
<evidence type="ECO:0000256" key="6">
    <source>
        <dbReference type="ARBA" id="ARBA00022683"/>
    </source>
</evidence>
<keyword evidence="9 13" id="KW-1133">Transmembrane helix</keyword>
<dbReference type="InterPro" id="IPR001127">
    <property type="entry name" value="PTS_EIIA_1_perm"/>
</dbReference>
<organism evidence="17 18">
    <name type="scientific">Actinomyces slackii</name>
    <dbReference type="NCBI Taxonomy" id="52774"/>
    <lineage>
        <taxon>Bacteria</taxon>
        <taxon>Bacillati</taxon>
        <taxon>Actinomycetota</taxon>
        <taxon>Actinomycetes</taxon>
        <taxon>Actinomycetales</taxon>
        <taxon>Actinomycetaceae</taxon>
        <taxon>Actinomyces</taxon>
    </lineage>
</organism>
<feature type="compositionally biased region" description="Low complexity" evidence="12">
    <location>
        <begin position="1"/>
        <end position="17"/>
    </location>
</feature>
<feature type="transmembrane region" description="Helical" evidence="13">
    <location>
        <begin position="467"/>
        <end position="486"/>
    </location>
</feature>
<dbReference type="Pfam" id="PF00358">
    <property type="entry name" value="PTS_EIIA_1"/>
    <property type="match status" value="1"/>
</dbReference>
<reference evidence="17 18" key="1">
    <citation type="submission" date="2018-12" db="EMBL/GenBank/DDBJ databases">
        <authorList>
            <consortium name="Pathogen Informatics"/>
        </authorList>
    </citation>
    <scope>NUCLEOTIDE SEQUENCE [LARGE SCALE GENOMIC DNA]</scope>
    <source>
        <strain evidence="17 18">NCTC11923</strain>
    </source>
</reference>
<feature type="transmembrane region" description="Helical" evidence="13">
    <location>
        <begin position="517"/>
        <end position="539"/>
    </location>
</feature>
<feature type="transmembrane region" description="Helical" evidence="13">
    <location>
        <begin position="492"/>
        <end position="510"/>
    </location>
</feature>
<dbReference type="PANTHER" id="PTHR30175:SF1">
    <property type="entry name" value="PTS SYSTEM ARBUTIN-, CELLOBIOSE-, AND SALICIN-SPECIFIC EIIBC COMPONENT-RELATED"/>
    <property type="match status" value="1"/>
</dbReference>
<keyword evidence="3" id="KW-1003">Cell membrane</keyword>
<dbReference type="AlphaFoldDB" id="A0A448KFD0"/>
<keyword evidence="5" id="KW-0808">Transferase</keyword>
<keyword evidence="4" id="KW-0762">Sugar transport</keyword>
<feature type="active site" description="Phosphocysteine intermediate; for EIIB activity" evidence="11">
    <location>
        <position position="228"/>
    </location>
</feature>
<keyword evidence="18" id="KW-1185">Reference proteome</keyword>
<evidence type="ECO:0000256" key="4">
    <source>
        <dbReference type="ARBA" id="ARBA00022597"/>
    </source>
</evidence>
<evidence type="ECO:0000256" key="9">
    <source>
        <dbReference type="ARBA" id="ARBA00022989"/>
    </source>
</evidence>
<accession>A0A448KFD0</accession>
<dbReference type="InterPro" id="IPR036878">
    <property type="entry name" value="Glu_permease_IIB"/>
</dbReference>
<evidence type="ECO:0000259" key="16">
    <source>
        <dbReference type="PROSITE" id="PS51103"/>
    </source>
</evidence>
<dbReference type="Gene3D" id="3.30.1360.60">
    <property type="entry name" value="Glucose permease domain IIB"/>
    <property type="match status" value="1"/>
</dbReference>
<dbReference type="GO" id="GO:0015771">
    <property type="term" value="P:trehalose transport"/>
    <property type="evidence" value="ECO:0007669"/>
    <property type="project" value="TreeGrafter"/>
</dbReference>
<dbReference type="CDD" id="cd00212">
    <property type="entry name" value="PTS_IIB_glc"/>
    <property type="match status" value="1"/>
</dbReference>
<evidence type="ECO:0000313" key="17">
    <source>
        <dbReference type="EMBL" id="VEG75646.1"/>
    </source>
</evidence>
<dbReference type="PROSITE" id="PS51098">
    <property type="entry name" value="PTS_EIIB_TYPE_1"/>
    <property type="match status" value="1"/>
</dbReference>
<keyword evidence="7 13" id="KW-0812">Transmembrane</keyword>
<dbReference type="PROSITE" id="PS51093">
    <property type="entry name" value="PTS_EIIA_TYPE_1"/>
    <property type="match status" value="1"/>
</dbReference>
<dbReference type="NCBIfam" id="TIGR00830">
    <property type="entry name" value="PTBA"/>
    <property type="match status" value="1"/>
</dbReference>